<dbReference type="SMART" id="SM00249">
    <property type="entry name" value="PHD"/>
    <property type="match status" value="3"/>
</dbReference>
<dbReference type="Pfam" id="PF23004">
    <property type="entry name" value="PHDvar_NSD"/>
    <property type="match status" value="1"/>
</dbReference>
<evidence type="ECO:0000256" key="3">
    <source>
        <dbReference type="ARBA" id="ARBA00022771"/>
    </source>
</evidence>
<keyword evidence="2" id="KW-0677">Repeat</keyword>
<dbReference type="Gramene" id="Pp3c8_16830V3.6">
    <property type="protein sequence ID" value="Pp3c8_16830V3.6"/>
    <property type="gene ID" value="Pp3c8_16830"/>
</dbReference>
<gene>
    <name evidence="8" type="primary">LOC112285981</name>
    <name evidence="7" type="ORF">PHYPA_011665</name>
</gene>
<evidence type="ECO:0000256" key="5">
    <source>
        <dbReference type="SAM" id="MobiDB-lite"/>
    </source>
</evidence>
<dbReference type="GO" id="GO:0008270">
    <property type="term" value="F:zinc ion binding"/>
    <property type="evidence" value="ECO:0007669"/>
    <property type="project" value="UniProtKB-KW"/>
</dbReference>
<reference evidence="7 9" key="2">
    <citation type="journal article" date="2018" name="Plant J.">
        <title>The Physcomitrella patens chromosome-scale assembly reveals moss genome structure and evolution.</title>
        <authorList>
            <person name="Lang D."/>
            <person name="Ullrich K.K."/>
            <person name="Murat F."/>
            <person name="Fuchs J."/>
            <person name="Jenkins J."/>
            <person name="Haas F.B."/>
            <person name="Piednoel M."/>
            <person name="Gundlach H."/>
            <person name="Van Bel M."/>
            <person name="Meyberg R."/>
            <person name="Vives C."/>
            <person name="Morata J."/>
            <person name="Symeonidi A."/>
            <person name="Hiss M."/>
            <person name="Muchero W."/>
            <person name="Kamisugi Y."/>
            <person name="Saleh O."/>
            <person name="Blanc G."/>
            <person name="Decker E.L."/>
            <person name="van Gessel N."/>
            <person name="Grimwood J."/>
            <person name="Hayes R.D."/>
            <person name="Graham S.W."/>
            <person name="Gunter L.E."/>
            <person name="McDaniel S.F."/>
            <person name="Hoernstein S.N.W."/>
            <person name="Larsson A."/>
            <person name="Li F.W."/>
            <person name="Perroud P.F."/>
            <person name="Phillips J."/>
            <person name="Ranjan P."/>
            <person name="Rokshar D.S."/>
            <person name="Rothfels C.J."/>
            <person name="Schneider L."/>
            <person name="Shu S."/>
            <person name="Stevenson D.W."/>
            <person name="Thummler F."/>
            <person name="Tillich M."/>
            <person name="Villarreal Aguilar J.C."/>
            <person name="Widiez T."/>
            <person name="Wong G.K."/>
            <person name="Wymore A."/>
            <person name="Zhang Y."/>
            <person name="Zimmer A.D."/>
            <person name="Quatrano R.S."/>
            <person name="Mayer K.F.X."/>
            <person name="Goodstein D."/>
            <person name="Casacuberta J.M."/>
            <person name="Vandepoele K."/>
            <person name="Reski R."/>
            <person name="Cuming A.C."/>
            <person name="Tuskan G.A."/>
            <person name="Maumus F."/>
            <person name="Salse J."/>
            <person name="Schmutz J."/>
            <person name="Rensing S.A."/>
        </authorList>
    </citation>
    <scope>NUCLEOTIDE SEQUENCE [LARGE SCALE GENOMIC DNA]</scope>
    <source>
        <strain evidence="8 9">cv. Gransden 2004</strain>
    </source>
</reference>
<dbReference type="Gramene" id="Pp3c8_16830V3.4">
    <property type="protein sequence ID" value="Pp3c8_16830V3.4"/>
    <property type="gene ID" value="Pp3c8_16830"/>
</dbReference>
<dbReference type="Proteomes" id="UP000006727">
    <property type="component" value="Chromosome 8"/>
</dbReference>
<dbReference type="EnsemblPlants" id="Pp3c8_16830V3.6">
    <property type="protein sequence ID" value="Pp3c8_16830V3.6"/>
    <property type="gene ID" value="Pp3c8_16830"/>
</dbReference>
<proteinExistence type="predicted"/>
<reference evidence="7 9" key="1">
    <citation type="journal article" date="2008" name="Science">
        <title>The Physcomitrella genome reveals evolutionary insights into the conquest of land by plants.</title>
        <authorList>
            <person name="Rensing S."/>
            <person name="Lang D."/>
            <person name="Zimmer A."/>
            <person name="Terry A."/>
            <person name="Salamov A."/>
            <person name="Shapiro H."/>
            <person name="Nishiyama T."/>
            <person name="Perroud P.-F."/>
            <person name="Lindquist E."/>
            <person name="Kamisugi Y."/>
            <person name="Tanahashi T."/>
            <person name="Sakakibara K."/>
            <person name="Fujita T."/>
            <person name="Oishi K."/>
            <person name="Shin-I T."/>
            <person name="Kuroki Y."/>
            <person name="Toyoda A."/>
            <person name="Suzuki Y."/>
            <person name="Hashimoto A."/>
            <person name="Yamaguchi K."/>
            <person name="Sugano A."/>
            <person name="Kohara Y."/>
            <person name="Fujiyama A."/>
            <person name="Anterola A."/>
            <person name="Aoki S."/>
            <person name="Ashton N."/>
            <person name="Barbazuk W.B."/>
            <person name="Barker E."/>
            <person name="Bennetzen J."/>
            <person name="Bezanilla M."/>
            <person name="Blankenship R."/>
            <person name="Cho S.H."/>
            <person name="Dutcher S."/>
            <person name="Estelle M."/>
            <person name="Fawcett J.A."/>
            <person name="Gundlach H."/>
            <person name="Hanada K."/>
            <person name="Heyl A."/>
            <person name="Hicks K.A."/>
            <person name="Hugh J."/>
            <person name="Lohr M."/>
            <person name="Mayer K."/>
            <person name="Melkozernov A."/>
            <person name="Murata T."/>
            <person name="Nelson D."/>
            <person name="Pils B."/>
            <person name="Prigge M."/>
            <person name="Reiss B."/>
            <person name="Renner T."/>
            <person name="Rombauts S."/>
            <person name="Rushton P."/>
            <person name="Sanderfoot A."/>
            <person name="Schween G."/>
            <person name="Shiu S.-H."/>
            <person name="Stueber K."/>
            <person name="Theodoulou F.L."/>
            <person name="Tu H."/>
            <person name="Van de Peer Y."/>
            <person name="Verrier P.J."/>
            <person name="Waters E."/>
            <person name="Wood A."/>
            <person name="Yang L."/>
            <person name="Cove D."/>
            <person name="Cuming A."/>
            <person name="Hasebe M."/>
            <person name="Lucas S."/>
            <person name="Mishler D.B."/>
            <person name="Reski R."/>
            <person name="Grigoriev I."/>
            <person name="Quatrano R.S."/>
            <person name="Boore J.L."/>
        </authorList>
    </citation>
    <scope>NUCLEOTIDE SEQUENCE [LARGE SCALE GENOMIC DNA]</scope>
    <source>
        <strain evidence="8 9">cv. Gransden 2004</strain>
    </source>
</reference>
<dbReference type="EMBL" id="ABEU02000008">
    <property type="protein sequence ID" value="PNR49769.1"/>
    <property type="molecule type" value="Genomic_DNA"/>
</dbReference>
<evidence type="ECO:0000313" key="7">
    <source>
        <dbReference type="EMBL" id="PNR49769.1"/>
    </source>
</evidence>
<dbReference type="CDD" id="cd15565">
    <property type="entry name" value="PHD2_NSD"/>
    <property type="match status" value="1"/>
</dbReference>
<dbReference type="EnsemblPlants" id="Pp3c8_16830V3.1">
    <property type="protein sequence ID" value="Pp3c8_16830V3.1"/>
    <property type="gene ID" value="Pp3c8_16830"/>
</dbReference>
<reference evidence="8" key="3">
    <citation type="submission" date="2020-12" db="UniProtKB">
        <authorList>
            <consortium name="EnsemblPlants"/>
        </authorList>
    </citation>
    <scope>IDENTIFICATION</scope>
</reference>
<keyword evidence="3" id="KW-0863">Zinc-finger</keyword>
<dbReference type="SUPFAM" id="SSF57903">
    <property type="entry name" value="FYVE/PHD zinc finger"/>
    <property type="match status" value="1"/>
</dbReference>
<dbReference type="STRING" id="3218.A0A2K1K7L7"/>
<dbReference type="Pfam" id="PF22908">
    <property type="entry name" value="PHD_NSD"/>
    <property type="match status" value="1"/>
</dbReference>
<dbReference type="InterPro" id="IPR001965">
    <property type="entry name" value="Znf_PHD"/>
</dbReference>
<feature type="compositionally biased region" description="Polar residues" evidence="5">
    <location>
        <begin position="211"/>
        <end position="221"/>
    </location>
</feature>
<dbReference type="Gene3D" id="3.30.40.10">
    <property type="entry name" value="Zinc/RING finger domain, C3HC4 (zinc finger)"/>
    <property type="match status" value="2"/>
</dbReference>
<feature type="region of interest" description="Disordered" evidence="5">
    <location>
        <begin position="259"/>
        <end position="289"/>
    </location>
</feature>
<feature type="region of interest" description="Disordered" evidence="5">
    <location>
        <begin position="202"/>
        <end position="241"/>
    </location>
</feature>
<dbReference type="InterPro" id="IPR011011">
    <property type="entry name" value="Znf_FYVE_PHD"/>
</dbReference>
<dbReference type="EnsemblPlants" id="Pp3c8_16830V3.3">
    <property type="protein sequence ID" value="Pp3c8_16830V3.3"/>
    <property type="gene ID" value="Pp3c8_16830"/>
</dbReference>
<dbReference type="GO" id="GO:0006338">
    <property type="term" value="P:chromatin remodeling"/>
    <property type="evidence" value="ECO:0007669"/>
    <property type="project" value="UniProtKB-ARBA"/>
</dbReference>
<dbReference type="EnsemblPlants" id="Pp3c8_16830V3.5">
    <property type="protein sequence ID" value="Pp3c8_16830V3.5"/>
    <property type="gene ID" value="Pp3c8_16830"/>
</dbReference>
<dbReference type="AlphaFoldDB" id="A0A2K1K7L7"/>
<feature type="domain" description="Zinc finger PHD-type" evidence="6">
    <location>
        <begin position="299"/>
        <end position="357"/>
    </location>
</feature>
<dbReference type="InterPro" id="IPR055197">
    <property type="entry name" value="PHDvar_NSD"/>
</dbReference>
<evidence type="ECO:0000256" key="4">
    <source>
        <dbReference type="ARBA" id="ARBA00022833"/>
    </source>
</evidence>
<dbReference type="InterPro" id="IPR013083">
    <property type="entry name" value="Znf_RING/FYVE/PHD"/>
</dbReference>
<dbReference type="Gramene" id="Pp3c8_16830V3.1">
    <property type="protein sequence ID" value="Pp3c8_16830V3.1"/>
    <property type="gene ID" value="Pp3c8_16830"/>
</dbReference>
<dbReference type="PANTHER" id="PTHR46235:SF3">
    <property type="entry name" value="PHD FINGER-CONTAINING PROTEIN DDB_G0268158"/>
    <property type="match status" value="1"/>
</dbReference>
<dbReference type="PANTHER" id="PTHR46235">
    <property type="entry name" value="PHD FINGER-CONTAINING PROTEIN DDB_G0268158"/>
    <property type="match status" value="1"/>
</dbReference>
<dbReference type="EnsemblPlants" id="Pp3c8_16830V3.2">
    <property type="protein sequence ID" value="Pp3c8_16830V3.2"/>
    <property type="gene ID" value="Pp3c8_16830"/>
</dbReference>
<feature type="domain" description="Zinc finger PHD-type" evidence="6">
    <location>
        <begin position="362"/>
        <end position="428"/>
    </location>
</feature>
<accession>A0A2K1K7L7</accession>
<evidence type="ECO:0000313" key="9">
    <source>
        <dbReference type="Proteomes" id="UP000006727"/>
    </source>
</evidence>
<evidence type="ECO:0000313" key="8">
    <source>
        <dbReference type="EnsemblPlants" id="Pp3c8_16830V3.1"/>
    </source>
</evidence>
<protein>
    <recommendedName>
        <fullName evidence="6">Zinc finger PHD-type domain-containing protein</fullName>
    </recommendedName>
</protein>
<keyword evidence="4" id="KW-0862">Zinc</keyword>
<keyword evidence="1" id="KW-0479">Metal-binding</keyword>
<organism evidence="7">
    <name type="scientific">Physcomitrium patens</name>
    <name type="common">Spreading-leaved earth moss</name>
    <name type="synonym">Physcomitrella patens</name>
    <dbReference type="NCBI Taxonomy" id="3218"/>
    <lineage>
        <taxon>Eukaryota</taxon>
        <taxon>Viridiplantae</taxon>
        <taxon>Streptophyta</taxon>
        <taxon>Embryophyta</taxon>
        <taxon>Bryophyta</taxon>
        <taxon>Bryophytina</taxon>
        <taxon>Bryopsida</taxon>
        <taxon>Funariidae</taxon>
        <taxon>Funariales</taxon>
        <taxon>Funariaceae</taxon>
        <taxon>Physcomitrium</taxon>
    </lineage>
</organism>
<dbReference type="CDD" id="cd15566">
    <property type="entry name" value="PHD3_NSD"/>
    <property type="match status" value="1"/>
</dbReference>
<evidence type="ECO:0000259" key="6">
    <source>
        <dbReference type="SMART" id="SM00249"/>
    </source>
</evidence>
<dbReference type="Gramene" id="Pp3c8_16830V3.3">
    <property type="protein sequence ID" value="Pp3c8_16830V3.3"/>
    <property type="gene ID" value="Pp3c8_16830"/>
</dbReference>
<dbReference type="Gramene" id="Pp3c8_16830V3.5">
    <property type="protein sequence ID" value="Pp3c8_16830V3.5"/>
    <property type="gene ID" value="Pp3c8_16830"/>
</dbReference>
<keyword evidence="9" id="KW-1185">Reference proteome</keyword>
<evidence type="ECO:0000256" key="1">
    <source>
        <dbReference type="ARBA" id="ARBA00022723"/>
    </source>
</evidence>
<dbReference type="PaxDb" id="3218-PP1S114_145V6.1"/>
<dbReference type="EnsemblPlants" id="Pp3c8_16830V3.4">
    <property type="protein sequence ID" value="Pp3c8_16830V3.4"/>
    <property type="gene ID" value="Pp3c8_16830"/>
</dbReference>
<sequence length="533" mass="59940">METVPAIDFFEDFFLTSGDKYPSLMQLPFAIREIQWERSQAEKVYVQGKFNGLQEVSVEIDLWKLELPIVGKPKFLIHEAAGAWIELRKPRDFYLETMKVVIVAAHFLIFAKQSPESTKGAVWRYIRKECSEFKVKPNQKDLSPAFLLLQAIVTSDPKLQASSVISQFFPKLFKKWGPRSAKGSDADAKRLRVKRESSPVSEALKCEGLSNGKNTSSNEVESPSLAYDSLNGEPSSQSMRRMRSLAEFAVEADLPLSKRLTPVPKKRKPGRPARGNSFRKGKRSAKLGGDEDWADEPDVCVFCDDGVEGSQRLLCCDGPCMRSFHPTIDSGLQNKCKTLRLTRAAISVETWICPNCEVGQHQCFACGKLGKSTESADEQEVFVCDHNRCRRFYHPACVAKLLVSEAAQNNLACRIQLKLETFTCPLHKCANCNLDENKIDPTLHLVKCRRCPVAWHEKCLPQVCRSQIWPLADGKCVMYCGKHRLDPELLTPERNHITFPAGSKYSESLLSYEVPASDINPETKPFGANLNVM</sequence>
<feature type="compositionally biased region" description="Basic residues" evidence="5">
    <location>
        <begin position="264"/>
        <end position="285"/>
    </location>
</feature>
<feature type="domain" description="Zinc finger PHD-type" evidence="6">
    <location>
        <begin position="429"/>
        <end position="484"/>
    </location>
</feature>
<dbReference type="InterPro" id="IPR055198">
    <property type="entry name" value="NSD_PHD"/>
</dbReference>
<name>A0A2K1K7L7_PHYPA</name>
<evidence type="ECO:0000256" key="2">
    <source>
        <dbReference type="ARBA" id="ARBA00022737"/>
    </source>
</evidence>
<dbReference type="Gramene" id="Pp3c8_16830V3.2">
    <property type="protein sequence ID" value="Pp3c8_16830V3.2"/>
    <property type="gene ID" value="Pp3c8_16830"/>
</dbReference>